<keyword evidence="7" id="KW-1185">Reference proteome</keyword>
<comment type="caution">
    <text evidence="6">The sequence shown here is derived from an EMBL/GenBank/DDBJ whole genome shotgun (WGS) entry which is preliminary data.</text>
</comment>
<evidence type="ECO:0000256" key="1">
    <source>
        <dbReference type="ARBA" id="ARBA00023125"/>
    </source>
</evidence>
<gene>
    <name evidence="6" type="ORF">HDK90DRAFT_462831</name>
</gene>
<dbReference type="SMART" id="SM00398">
    <property type="entry name" value="HMG"/>
    <property type="match status" value="1"/>
</dbReference>
<feature type="compositionally biased region" description="Pro residues" evidence="4">
    <location>
        <begin position="505"/>
        <end position="515"/>
    </location>
</feature>
<dbReference type="EMBL" id="JBBWRZ010000002">
    <property type="protein sequence ID" value="KAK8243949.1"/>
    <property type="molecule type" value="Genomic_DNA"/>
</dbReference>
<keyword evidence="2 3" id="KW-0539">Nucleus</keyword>
<feature type="compositionally biased region" description="Basic and acidic residues" evidence="4">
    <location>
        <begin position="239"/>
        <end position="250"/>
    </location>
</feature>
<dbReference type="Gene3D" id="1.10.150.50">
    <property type="entry name" value="Transcription Factor, Ets-1"/>
    <property type="match status" value="1"/>
</dbReference>
<feature type="compositionally biased region" description="Pro residues" evidence="4">
    <location>
        <begin position="417"/>
        <end position="426"/>
    </location>
</feature>
<dbReference type="SUPFAM" id="SSF47095">
    <property type="entry name" value="HMG-box"/>
    <property type="match status" value="1"/>
</dbReference>
<feature type="DNA-binding region" description="HMG box" evidence="3">
    <location>
        <begin position="126"/>
        <end position="192"/>
    </location>
</feature>
<dbReference type="Pfam" id="PF00505">
    <property type="entry name" value="HMG_box"/>
    <property type="match status" value="1"/>
</dbReference>
<dbReference type="InterPro" id="IPR001660">
    <property type="entry name" value="SAM"/>
</dbReference>
<dbReference type="PANTHER" id="PTHR46040:SF3">
    <property type="entry name" value="HIGH MOBILITY GROUP PROTEIN 2"/>
    <property type="match status" value="1"/>
</dbReference>
<evidence type="ECO:0000313" key="7">
    <source>
        <dbReference type="Proteomes" id="UP001492380"/>
    </source>
</evidence>
<dbReference type="Proteomes" id="UP001492380">
    <property type="component" value="Unassembled WGS sequence"/>
</dbReference>
<dbReference type="SUPFAM" id="SSF47769">
    <property type="entry name" value="SAM/Pointed domain"/>
    <property type="match status" value="1"/>
</dbReference>
<dbReference type="InterPro" id="IPR036910">
    <property type="entry name" value="HMG_box_dom_sf"/>
</dbReference>
<dbReference type="InterPro" id="IPR013761">
    <property type="entry name" value="SAM/pointed_sf"/>
</dbReference>
<evidence type="ECO:0000256" key="3">
    <source>
        <dbReference type="PROSITE-ProRule" id="PRU00267"/>
    </source>
</evidence>
<evidence type="ECO:0000259" key="5">
    <source>
        <dbReference type="PROSITE" id="PS50118"/>
    </source>
</evidence>
<protein>
    <recommendedName>
        <fullName evidence="5">HMG box domain-containing protein</fullName>
    </recommendedName>
</protein>
<feature type="compositionally biased region" description="Basic and acidic residues" evidence="4">
    <location>
        <begin position="219"/>
        <end position="230"/>
    </location>
</feature>
<feature type="region of interest" description="Disordered" evidence="4">
    <location>
        <begin position="76"/>
        <end position="130"/>
    </location>
</feature>
<feature type="compositionally biased region" description="Pro residues" evidence="4">
    <location>
        <begin position="463"/>
        <end position="477"/>
    </location>
</feature>
<dbReference type="InterPro" id="IPR009071">
    <property type="entry name" value="HMG_box_dom"/>
</dbReference>
<feature type="compositionally biased region" description="Low complexity" evidence="4">
    <location>
        <begin position="382"/>
        <end position="400"/>
    </location>
</feature>
<evidence type="ECO:0000256" key="4">
    <source>
        <dbReference type="SAM" id="MobiDB-lite"/>
    </source>
</evidence>
<dbReference type="PANTHER" id="PTHR46040">
    <property type="entry name" value="HIGH MOBILITY GROUP PROTEIN 2"/>
    <property type="match status" value="1"/>
</dbReference>
<name>A0ABR1YZ15_9PEZI</name>
<sequence>MTDLRQKLEQLGLTQYFEIFVTEGFDTWETVLDIRESDLDSLNVKLGHRRKLQRAIAETRGIPLERLDRPLPHLQAASSVDGSYRSDDSASESKSGTKRANPPSNNTGNNPKRKYRRHPKPDENAPERPASAYVIFSNQMRETLKGQELTFTEIAKLVGERWQTLSPNSREACERQAATAKEKYYAELSEYKKTPEYAKYQEYLADFKAKHSLPQSSTELKRPKADDNTKPARSTSNELFDKSARRRDSDAYFTQSTLLHRRSGSSPPPGPHPRPGGRQLASKSTSPAGFSHSGIGSPGLAGHYSPMSASPTSATVFKEPEYSHPSTPTQPEVRDRPQEAPYSSLHNYAFPRGTAPSLTSVYAGSAPGDRDPSSRRIRRESSSLPSLVHDDTTATTLSSESGGGSVGGYPPNNSNPSLPPPQPTLLPLPDVQKAHRVLPQPIPSSLAIVHSPLDAPRQTTIGAPPPPKPPAAFPPPSQQSQPHDTRQSSLAVLLRAGEMARDADPAPPGGKEYPP</sequence>
<evidence type="ECO:0000256" key="2">
    <source>
        <dbReference type="ARBA" id="ARBA00023242"/>
    </source>
</evidence>
<evidence type="ECO:0000313" key="6">
    <source>
        <dbReference type="EMBL" id="KAK8243949.1"/>
    </source>
</evidence>
<dbReference type="Pfam" id="PF00536">
    <property type="entry name" value="SAM_1"/>
    <property type="match status" value="1"/>
</dbReference>
<organism evidence="6 7">
    <name type="scientific">Phyllosticta capitalensis</name>
    <dbReference type="NCBI Taxonomy" id="121624"/>
    <lineage>
        <taxon>Eukaryota</taxon>
        <taxon>Fungi</taxon>
        <taxon>Dikarya</taxon>
        <taxon>Ascomycota</taxon>
        <taxon>Pezizomycotina</taxon>
        <taxon>Dothideomycetes</taxon>
        <taxon>Dothideomycetes incertae sedis</taxon>
        <taxon>Botryosphaeriales</taxon>
        <taxon>Phyllostictaceae</taxon>
        <taxon>Phyllosticta</taxon>
    </lineage>
</organism>
<feature type="domain" description="HMG box" evidence="5">
    <location>
        <begin position="126"/>
        <end position="192"/>
    </location>
</feature>
<accession>A0ABR1YZ15</accession>
<dbReference type="PROSITE" id="PS50118">
    <property type="entry name" value="HMG_BOX_2"/>
    <property type="match status" value="1"/>
</dbReference>
<keyword evidence="1 3" id="KW-0238">DNA-binding</keyword>
<feature type="region of interest" description="Disordered" evidence="4">
    <location>
        <begin position="212"/>
        <end position="515"/>
    </location>
</feature>
<proteinExistence type="predicted"/>
<dbReference type="InterPro" id="IPR051965">
    <property type="entry name" value="ChromReg_NeuronalGeneExpr"/>
</dbReference>
<reference evidence="6 7" key="1">
    <citation type="submission" date="2024-04" db="EMBL/GenBank/DDBJ databases">
        <title>Phyllosticta paracitricarpa is synonymous to the EU quarantine fungus P. citricarpa based on phylogenomic analyses.</title>
        <authorList>
            <consortium name="Lawrence Berkeley National Laboratory"/>
            <person name="Van Ingen-Buijs V.A."/>
            <person name="Van Westerhoven A.C."/>
            <person name="Haridas S."/>
            <person name="Skiadas P."/>
            <person name="Martin F."/>
            <person name="Groenewald J.Z."/>
            <person name="Crous P.W."/>
            <person name="Seidl M.F."/>
        </authorList>
    </citation>
    <scope>NUCLEOTIDE SEQUENCE [LARGE SCALE GENOMIC DNA]</scope>
    <source>
        <strain evidence="6 7">CBS 123374</strain>
    </source>
</reference>
<dbReference type="SMART" id="SM00454">
    <property type="entry name" value="SAM"/>
    <property type="match status" value="1"/>
</dbReference>
<dbReference type="Gene3D" id="1.10.30.10">
    <property type="entry name" value="High mobility group box domain"/>
    <property type="match status" value="1"/>
</dbReference>